<evidence type="ECO:0000259" key="2">
    <source>
        <dbReference type="Pfam" id="PF00582"/>
    </source>
</evidence>
<accession>A0A7W3MW24</accession>
<evidence type="ECO:0000313" key="3">
    <source>
        <dbReference type="EMBL" id="MBA9002975.1"/>
    </source>
</evidence>
<dbReference type="InterPro" id="IPR006015">
    <property type="entry name" value="Universal_stress_UspA"/>
</dbReference>
<dbReference type="PANTHER" id="PTHR46268:SF6">
    <property type="entry name" value="UNIVERSAL STRESS PROTEIN UP12"/>
    <property type="match status" value="1"/>
</dbReference>
<dbReference type="PANTHER" id="PTHR46268">
    <property type="entry name" value="STRESS RESPONSE PROTEIN NHAX"/>
    <property type="match status" value="1"/>
</dbReference>
<dbReference type="RefSeq" id="WP_182704870.1">
    <property type="nucleotide sequence ID" value="NZ_JACJII010000001.1"/>
</dbReference>
<organism evidence="3 4">
    <name type="scientific">Thermomonospora cellulosilytica</name>
    <dbReference type="NCBI Taxonomy" id="1411118"/>
    <lineage>
        <taxon>Bacteria</taxon>
        <taxon>Bacillati</taxon>
        <taxon>Actinomycetota</taxon>
        <taxon>Actinomycetes</taxon>
        <taxon>Streptosporangiales</taxon>
        <taxon>Thermomonosporaceae</taxon>
        <taxon>Thermomonospora</taxon>
    </lineage>
</organism>
<feature type="domain" description="UspA" evidence="2">
    <location>
        <begin position="148"/>
        <end position="280"/>
    </location>
</feature>
<dbReference type="InterPro" id="IPR006016">
    <property type="entry name" value="UspA"/>
</dbReference>
<dbReference type="Proteomes" id="UP000539313">
    <property type="component" value="Unassembled WGS sequence"/>
</dbReference>
<dbReference type="SUPFAM" id="SSF52402">
    <property type="entry name" value="Adenine nucleotide alpha hydrolases-like"/>
    <property type="match status" value="2"/>
</dbReference>
<feature type="domain" description="UspA" evidence="2">
    <location>
        <begin position="4"/>
        <end position="138"/>
    </location>
</feature>
<comment type="caution">
    <text evidence="3">The sequence shown here is derived from an EMBL/GenBank/DDBJ whole genome shotgun (WGS) entry which is preliminary data.</text>
</comment>
<proteinExistence type="inferred from homology"/>
<evidence type="ECO:0000256" key="1">
    <source>
        <dbReference type="ARBA" id="ARBA00008791"/>
    </source>
</evidence>
<dbReference type="Pfam" id="PF00582">
    <property type="entry name" value="Usp"/>
    <property type="match status" value="2"/>
</dbReference>
<dbReference type="InterPro" id="IPR014729">
    <property type="entry name" value="Rossmann-like_a/b/a_fold"/>
</dbReference>
<reference evidence="3 4" key="1">
    <citation type="submission" date="2020-08" db="EMBL/GenBank/DDBJ databases">
        <title>Sequencing the genomes of 1000 actinobacteria strains.</title>
        <authorList>
            <person name="Klenk H.-P."/>
        </authorList>
    </citation>
    <scope>NUCLEOTIDE SEQUENCE [LARGE SCALE GENOMIC DNA]</scope>
    <source>
        <strain evidence="3 4">DSM 45823</strain>
    </source>
</reference>
<keyword evidence="4" id="KW-1185">Reference proteome</keyword>
<dbReference type="PRINTS" id="PR01438">
    <property type="entry name" value="UNVRSLSTRESS"/>
</dbReference>
<comment type="similarity">
    <text evidence="1">Belongs to the universal stress protein A family.</text>
</comment>
<dbReference type="AlphaFoldDB" id="A0A7W3MW24"/>
<sequence>MAAIIVATDGSPPADRAVRWAADEAALRGLPLQIVHVIDEAPYDVLGSADARVPDRATGVAESILAEAQKLAFERHPDLAVTTEIARGSVPIALRERAAAAASLVLGHRGRGGFASLLLGSIGLRVAGHAPGPVVVVRGEPASARGEIVVGVALDAADEVALAHAFEAAVLRGSRLRAVHAFQLAETLVAAGHYDELAQVEEAHRTRLDDLLIPHRERRPDVAVVADVVREHPVQALVTASEQADLLVVGTHGHGVLRDALLGSVTHGVLHHAHCPVAVVGRPA</sequence>
<dbReference type="Gene3D" id="3.40.50.620">
    <property type="entry name" value="HUPs"/>
    <property type="match status" value="2"/>
</dbReference>
<protein>
    <submittedName>
        <fullName evidence="3">Nucleotide-binding universal stress UspA family protein</fullName>
    </submittedName>
</protein>
<gene>
    <name evidence="3" type="ORF">HNR21_001857</name>
</gene>
<name>A0A7W3MW24_9ACTN</name>
<evidence type="ECO:0000313" key="4">
    <source>
        <dbReference type="Proteomes" id="UP000539313"/>
    </source>
</evidence>
<dbReference type="EMBL" id="JACJII010000001">
    <property type="protein sequence ID" value="MBA9002975.1"/>
    <property type="molecule type" value="Genomic_DNA"/>
</dbReference>